<keyword evidence="3" id="KW-1185">Reference proteome</keyword>
<proteinExistence type="predicted"/>
<keyword evidence="1" id="KW-0472">Membrane</keyword>
<evidence type="ECO:0008006" key="4">
    <source>
        <dbReference type="Google" id="ProtNLM"/>
    </source>
</evidence>
<keyword evidence="1" id="KW-1133">Transmembrane helix</keyword>
<organism evidence="2 3">
    <name type="scientific">Thermomonas brevis</name>
    <dbReference type="NCBI Taxonomy" id="215691"/>
    <lineage>
        <taxon>Bacteria</taxon>
        <taxon>Pseudomonadati</taxon>
        <taxon>Pseudomonadota</taxon>
        <taxon>Gammaproteobacteria</taxon>
        <taxon>Lysobacterales</taxon>
        <taxon>Lysobacteraceae</taxon>
        <taxon>Thermomonas</taxon>
    </lineage>
</organism>
<evidence type="ECO:0000256" key="1">
    <source>
        <dbReference type="SAM" id="Phobius"/>
    </source>
</evidence>
<evidence type="ECO:0000313" key="3">
    <source>
        <dbReference type="Proteomes" id="UP000515977"/>
    </source>
</evidence>
<gene>
    <name evidence="2" type="ORF">H9L17_13195</name>
</gene>
<reference evidence="2 3" key="1">
    <citation type="submission" date="2020-08" db="EMBL/GenBank/DDBJ databases">
        <title>Genome sequence of Thermomonas brevis KACC 16975T.</title>
        <authorList>
            <person name="Hyun D.-W."/>
            <person name="Bae J.-W."/>
        </authorList>
    </citation>
    <scope>NUCLEOTIDE SEQUENCE [LARGE SCALE GENOMIC DNA]</scope>
    <source>
        <strain evidence="2 3">KACC 16975</strain>
    </source>
</reference>
<accession>A0A7G9QRZ8</accession>
<dbReference type="RefSeq" id="WP_187569885.1">
    <property type="nucleotide sequence ID" value="NZ_CP060711.1"/>
</dbReference>
<dbReference type="Proteomes" id="UP000515977">
    <property type="component" value="Chromosome"/>
</dbReference>
<sequence>MRTQPASQSFAVSPPSPFAWMMLVLLGGALPLGIVCALWLTRQSTHGMLPVFVIIPLVLIFLLLATRRRSVTLQDGILDVRAAMYRKRVAVTELDLDRARTVNLAERTELRPWLKSNGMSMPGFHAGHFRLRGDFGKAFCLLTQRERVLWLPLRDGKQQLLLSLERPQALLDALVSSRSP</sequence>
<dbReference type="AlphaFoldDB" id="A0A7G9QRZ8"/>
<name>A0A7G9QRZ8_9GAMM</name>
<feature type="transmembrane region" description="Helical" evidence="1">
    <location>
        <begin position="20"/>
        <end position="41"/>
    </location>
</feature>
<keyword evidence="1" id="KW-0812">Transmembrane</keyword>
<dbReference type="KEGG" id="tbv:H9L17_13195"/>
<feature type="transmembrane region" description="Helical" evidence="1">
    <location>
        <begin position="47"/>
        <end position="65"/>
    </location>
</feature>
<evidence type="ECO:0000313" key="2">
    <source>
        <dbReference type="EMBL" id="QNN46123.1"/>
    </source>
</evidence>
<dbReference type="EMBL" id="CP060711">
    <property type="protein sequence ID" value="QNN46123.1"/>
    <property type="molecule type" value="Genomic_DNA"/>
</dbReference>
<protein>
    <recommendedName>
        <fullName evidence="4">Bacterial Pleckstrin homology domain-containing protein</fullName>
    </recommendedName>
</protein>